<protein>
    <recommendedName>
        <fullName evidence="12">Sugar transporter SWEET1</fullName>
    </recommendedName>
</protein>
<evidence type="ECO:0000256" key="8">
    <source>
        <dbReference type="ARBA" id="ARBA00023136"/>
    </source>
</evidence>
<dbReference type="Proteomes" id="UP000320333">
    <property type="component" value="Unassembled WGS sequence"/>
</dbReference>
<evidence type="ECO:0000256" key="4">
    <source>
        <dbReference type="ARBA" id="ARBA00022597"/>
    </source>
</evidence>
<organism evidence="10 11">
    <name type="scientific">Chytriomyces confervae</name>
    <dbReference type="NCBI Taxonomy" id="246404"/>
    <lineage>
        <taxon>Eukaryota</taxon>
        <taxon>Fungi</taxon>
        <taxon>Fungi incertae sedis</taxon>
        <taxon>Chytridiomycota</taxon>
        <taxon>Chytridiomycota incertae sedis</taxon>
        <taxon>Chytridiomycetes</taxon>
        <taxon>Chytridiales</taxon>
        <taxon>Chytriomycetaceae</taxon>
        <taxon>Chytriomyces</taxon>
    </lineage>
</organism>
<feature type="transmembrane region" description="Helical" evidence="9">
    <location>
        <begin position="64"/>
        <end position="94"/>
    </location>
</feature>
<feature type="transmembrane region" description="Helical" evidence="9">
    <location>
        <begin position="101"/>
        <end position="118"/>
    </location>
</feature>
<evidence type="ECO:0000256" key="1">
    <source>
        <dbReference type="ARBA" id="ARBA00004127"/>
    </source>
</evidence>
<gene>
    <name evidence="10" type="ORF">CcCBS67573_g07918</name>
</gene>
<sequence length="193" mass="19860">MGASDNSDSGIALCAGSMACQIALQYVVPSLGCVTAAGLTLSPYPAIRKAVEDGTLGKLNTLPFGLLACNGLLTVLGLVVIQSVIYLTGAIAFISGIQRDAALTLLGIIANAVLIIKLKDSSSFQFPLALATVVNSILWTSYGFALSNWYIIVPNGLGVVFSVLQVALIFVYPKPATTASTGTAASADYLVAE</sequence>
<dbReference type="GO" id="GO:0012505">
    <property type="term" value="C:endomembrane system"/>
    <property type="evidence" value="ECO:0007669"/>
    <property type="project" value="UniProtKB-SubCell"/>
</dbReference>
<keyword evidence="6" id="KW-0677">Repeat</keyword>
<evidence type="ECO:0008006" key="12">
    <source>
        <dbReference type="Google" id="ProtNLM"/>
    </source>
</evidence>
<comment type="similarity">
    <text evidence="2">Belongs to the SWEET sugar transporter family.</text>
</comment>
<reference evidence="10 11" key="1">
    <citation type="journal article" date="2019" name="Sci. Rep.">
        <title>Comparative genomics of chytrid fungi reveal insights into the obligate biotrophic and pathogenic lifestyle of Synchytrium endobioticum.</title>
        <authorList>
            <person name="van de Vossenberg B.T.L.H."/>
            <person name="Warris S."/>
            <person name="Nguyen H.D.T."/>
            <person name="van Gent-Pelzer M.P.E."/>
            <person name="Joly D.L."/>
            <person name="van de Geest H.C."/>
            <person name="Bonants P.J.M."/>
            <person name="Smith D.S."/>
            <person name="Levesque C.A."/>
            <person name="van der Lee T.A.J."/>
        </authorList>
    </citation>
    <scope>NUCLEOTIDE SEQUENCE [LARGE SCALE GENOMIC DNA]</scope>
    <source>
        <strain evidence="10 11">CBS 675.73</strain>
    </source>
</reference>
<dbReference type="InterPro" id="IPR047664">
    <property type="entry name" value="SWEET"/>
</dbReference>
<keyword evidence="3" id="KW-0813">Transport</keyword>
<accession>A0A507EQK1</accession>
<evidence type="ECO:0000313" key="11">
    <source>
        <dbReference type="Proteomes" id="UP000320333"/>
    </source>
</evidence>
<dbReference type="GO" id="GO:0016020">
    <property type="term" value="C:membrane"/>
    <property type="evidence" value="ECO:0007669"/>
    <property type="project" value="InterPro"/>
</dbReference>
<comment type="subcellular location">
    <subcellularLocation>
        <location evidence="1">Endomembrane system</location>
        <topology evidence="1">Multi-pass membrane protein</topology>
    </subcellularLocation>
</comment>
<evidence type="ECO:0000313" key="10">
    <source>
        <dbReference type="EMBL" id="TPX66121.1"/>
    </source>
</evidence>
<dbReference type="Gene3D" id="1.20.1280.290">
    <property type="match status" value="1"/>
</dbReference>
<evidence type="ECO:0000256" key="5">
    <source>
        <dbReference type="ARBA" id="ARBA00022692"/>
    </source>
</evidence>
<dbReference type="AlphaFoldDB" id="A0A507EQK1"/>
<dbReference type="EMBL" id="QEAP01000455">
    <property type="protein sequence ID" value="TPX66121.1"/>
    <property type="molecule type" value="Genomic_DNA"/>
</dbReference>
<evidence type="ECO:0000256" key="3">
    <source>
        <dbReference type="ARBA" id="ARBA00022448"/>
    </source>
</evidence>
<dbReference type="GO" id="GO:0051119">
    <property type="term" value="F:sugar transmembrane transporter activity"/>
    <property type="evidence" value="ECO:0007669"/>
    <property type="project" value="InterPro"/>
</dbReference>
<evidence type="ECO:0000256" key="6">
    <source>
        <dbReference type="ARBA" id="ARBA00022737"/>
    </source>
</evidence>
<keyword evidence="7 9" id="KW-1133">Transmembrane helix</keyword>
<keyword evidence="5 9" id="KW-0812">Transmembrane</keyword>
<evidence type="ECO:0000256" key="2">
    <source>
        <dbReference type="ARBA" id="ARBA00007809"/>
    </source>
</evidence>
<keyword evidence="11" id="KW-1185">Reference proteome</keyword>
<evidence type="ECO:0000256" key="7">
    <source>
        <dbReference type="ARBA" id="ARBA00022989"/>
    </source>
</evidence>
<dbReference type="InterPro" id="IPR004316">
    <property type="entry name" value="SWEET_rpt"/>
</dbReference>
<dbReference type="OrthoDB" id="409725at2759"/>
<keyword evidence="4" id="KW-0762">Sugar transport</keyword>
<name>A0A507EQK1_9FUNG</name>
<feature type="transmembrane region" description="Helical" evidence="9">
    <location>
        <begin position="149"/>
        <end position="172"/>
    </location>
</feature>
<keyword evidence="8 9" id="KW-0472">Membrane</keyword>
<dbReference type="PANTHER" id="PTHR10791">
    <property type="entry name" value="RAG1-ACTIVATING PROTEIN 1"/>
    <property type="match status" value="1"/>
</dbReference>
<comment type="caution">
    <text evidence="10">The sequence shown here is derived from an EMBL/GenBank/DDBJ whole genome shotgun (WGS) entry which is preliminary data.</text>
</comment>
<proteinExistence type="inferred from homology"/>
<dbReference type="Pfam" id="PF03083">
    <property type="entry name" value="MtN3_slv"/>
    <property type="match status" value="1"/>
</dbReference>
<evidence type="ECO:0000256" key="9">
    <source>
        <dbReference type="SAM" id="Phobius"/>
    </source>
</evidence>
<feature type="transmembrane region" description="Helical" evidence="9">
    <location>
        <begin position="124"/>
        <end position="142"/>
    </location>
</feature>